<gene>
    <name evidence="1" type="ORF">MFLAVUS_009136</name>
</gene>
<evidence type="ECO:0000313" key="2">
    <source>
        <dbReference type="Proteomes" id="UP001473302"/>
    </source>
</evidence>
<dbReference type="Proteomes" id="UP001473302">
    <property type="component" value="Unassembled WGS sequence"/>
</dbReference>
<sequence length="1187" mass="139572">MGKPKEKFHYFDYDRLISIDFGSTLTKFAYYDIRKEKLELNYRSTSEKKYLLFQSNQPSACLYTITDQDYEKAKLREWGNSAEFSRRNSLDTIYVDRLRDKVIDLFEKLPLSEPLDLFHERAIVDYLNRIYHFINSFINDKYGKNCDASKNRYVMTYPSDWNQDQIKYLRDLVIRAKVISEEDHPQRLIMYNEAESILRYVQEDIKDRNSPVKLKQGHNYLICDLGGSEIKAHYYQMIELIDNSEDILRVKSLTWPDSYVENRIREGGQDIVKKLEELTVKKLFPDHVFELDYFDDLFQDRRKEFGKLTGGTNFRDLLKFSGDEKQEKYSIDIPFRLQIRSFNRIELTPRRIMYPSTSSSSRRSEQASPRSADTITILKSDLLNEVYSPVCESIKEYFDKLIREFNGRADALILVGGFRHTTYLLNSIKQLCQKLKLELIIPFHDENNNSEYRSFETVCGAIFMSMDTSAAQDPVPQIEYDITDQHLLTNAVCDVLVFIDIGLENTRCFFTELSKDKSKMSMDQMEYITEWPGQESFYNSNFPTLDVILIPESGNKKKRIISSKETDYQTFEKQLYNLEGEQSYFSFERDEHGINLISHYKSKVQDFIKPVSKYEFEEKLEVSSEEMDDLDVQVNNNCYNDIDSFLKYRPLNKNYQMMRYVSKFEFLVKRERITFKEFMTLYLRYLNGFLCTYISNCTEKYEFERYRYCIVRDDHAAPDTCKLSDKELQDVLKYSGITGDYAHDYKTLLLNRAEASAIYCRTLIPTKTLQNRKNEIYFLQVYMYPEQCILLLNDIPATQDKGSKDVPENWIGMYKHVKPKSISIDVMDQICNHLWTHLQTYTDEHAADMVKKCRHHKVKGLYNSKNRNVFKSKLHDYLSKAFLDIQDSEKTHIIYICNGTHDCCSISLSNMDLLDFAINPALNNLVSVIQASTKNQDLFRDIQLSNIFLMGEFLVCRDQTSYKFIERRLVSKLKDINFRRLDSLILLGKAKDTQVQKVKISTPDLEGTCSIAHAVSIGAFHYTLDPRNRLLERYTNRTYALSVSINNSIEPTDVNVYCPLTDTRTKLGHLEYFCIINKNTRVSDFANYEINKYIYLSQGTSCKIEIGLYGSDENNIRSWSMSNKSFDHIQTFTLKEGYIHNSYPIVLRVLLSQTKSIRFWVTYDKECELDAPINIRENIQLRSYINK</sequence>
<name>A0ABP9Z978_9FUNG</name>
<proteinExistence type="predicted"/>
<keyword evidence="2" id="KW-1185">Reference proteome</keyword>
<dbReference type="PANTHER" id="PTHR14187">
    <property type="entry name" value="ALPHA KINASE/ELONGATION FACTOR 2 KINASE"/>
    <property type="match status" value="1"/>
</dbReference>
<evidence type="ECO:0000313" key="1">
    <source>
        <dbReference type="EMBL" id="GAA5815624.1"/>
    </source>
</evidence>
<evidence type="ECO:0008006" key="3">
    <source>
        <dbReference type="Google" id="ProtNLM"/>
    </source>
</evidence>
<comment type="caution">
    <text evidence="1">The sequence shown here is derived from an EMBL/GenBank/DDBJ whole genome shotgun (WGS) entry which is preliminary data.</text>
</comment>
<reference evidence="1 2" key="1">
    <citation type="submission" date="2024-04" db="EMBL/GenBank/DDBJ databases">
        <title>genome sequences of Mucor flavus KT1a and Helicostylum pulchrum KT1b strains isolated from the surface of a dry-aged beef.</title>
        <authorList>
            <person name="Toyotome T."/>
            <person name="Hosono M."/>
            <person name="Torimaru M."/>
            <person name="Fukuda K."/>
            <person name="Mikami N."/>
        </authorList>
    </citation>
    <scope>NUCLEOTIDE SEQUENCE [LARGE SCALE GENOMIC DNA]</scope>
    <source>
        <strain evidence="1 2">KT1a</strain>
    </source>
</reference>
<protein>
    <recommendedName>
        <fullName evidence="3">Hsp70 family protein</fullName>
    </recommendedName>
</protein>
<dbReference type="EMBL" id="BAABUK010000027">
    <property type="protein sequence ID" value="GAA5815624.1"/>
    <property type="molecule type" value="Genomic_DNA"/>
</dbReference>
<dbReference type="PANTHER" id="PTHR14187:SF5">
    <property type="entry name" value="HEAT SHOCK 70 KDA PROTEIN 12A"/>
    <property type="match status" value="1"/>
</dbReference>
<organism evidence="1 2">
    <name type="scientific">Mucor flavus</name>
    <dbReference type="NCBI Taxonomy" id="439312"/>
    <lineage>
        <taxon>Eukaryota</taxon>
        <taxon>Fungi</taxon>
        <taxon>Fungi incertae sedis</taxon>
        <taxon>Mucoromycota</taxon>
        <taxon>Mucoromycotina</taxon>
        <taxon>Mucoromycetes</taxon>
        <taxon>Mucorales</taxon>
        <taxon>Mucorineae</taxon>
        <taxon>Mucoraceae</taxon>
        <taxon>Mucor</taxon>
    </lineage>
</organism>
<accession>A0ABP9Z978</accession>